<evidence type="ECO:0000256" key="3">
    <source>
        <dbReference type="PROSITE-ProRule" id="PRU00176"/>
    </source>
</evidence>
<dbReference type="GO" id="GO:0005685">
    <property type="term" value="C:U1 snRNP"/>
    <property type="evidence" value="ECO:0007669"/>
    <property type="project" value="TreeGrafter"/>
</dbReference>
<dbReference type="PROSITE" id="PS50102">
    <property type="entry name" value="RRM"/>
    <property type="match status" value="1"/>
</dbReference>
<reference evidence="6 7" key="1">
    <citation type="submission" date="2019-06" db="EMBL/GenBank/DDBJ databases">
        <title>A chromosomal-level reference genome of Carpinus fangiana (Coryloideae, Betulaceae).</title>
        <authorList>
            <person name="Yang X."/>
            <person name="Wang Z."/>
            <person name="Zhang L."/>
            <person name="Hao G."/>
            <person name="Liu J."/>
            <person name="Yang Y."/>
        </authorList>
    </citation>
    <scope>NUCLEOTIDE SEQUENCE [LARGE SCALE GENOMIC DNA]</scope>
    <source>
        <strain evidence="6">Cfa_2016G</strain>
        <tissue evidence="6">Leaf</tissue>
    </source>
</reference>
<feature type="domain" description="RRM" evidence="5">
    <location>
        <begin position="417"/>
        <end position="495"/>
    </location>
</feature>
<dbReference type="FunFam" id="3.30.70.330:FF:000535">
    <property type="entry name" value="Serine/arginine-rich splicing factor SR45a"/>
    <property type="match status" value="1"/>
</dbReference>
<name>A0A5N6RT05_9ROSI</name>
<dbReference type="Pfam" id="PF00076">
    <property type="entry name" value="RRM_1"/>
    <property type="match status" value="1"/>
</dbReference>
<evidence type="ECO:0000256" key="1">
    <source>
        <dbReference type="ARBA" id="ARBA00004123"/>
    </source>
</evidence>
<dbReference type="PANTHER" id="PTHR13952">
    <property type="entry name" value="U1 SMALL NUCLEAR RIBONUCLEOPROTEIN 70 KD"/>
    <property type="match status" value="1"/>
</dbReference>
<evidence type="ECO:0000256" key="4">
    <source>
        <dbReference type="SAM" id="MobiDB-lite"/>
    </source>
</evidence>
<organism evidence="6 7">
    <name type="scientific">Carpinus fangiana</name>
    <dbReference type="NCBI Taxonomy" id="176857"/>
    <lineage>
        <taxon>Eukaryota</taxon>
        <taxon>Viridiplantae</taxon>
        <taxon>Streptophyta</taxon>
        <taxon>Embryophyta</taxon>
        <taxon>Tracheophyta</taxon>
        <taxon>Spermatophyta</taxon>
        <taxon>Magnoliopsida</taxon>
        <taxon>eudicotyledons</taxon>
        <taxon>Gunneridae</taxon>
        <taxon>Pentapetalae</taxon>
        <taxon>rosids</taxon>
        <taxon>fabids</taxon>
        <taxon>Fagales</taxon>
        <taxon>Betulaceae</taxon>
        <taxon>Carpinus</taxon>
    </lineage>
</organism>
<feature type="compositionally biased region" description="Basic residues" evidence="4">
    <location>
        <begin position="370"/>
        <end position="385"/>
    </location>
</feature>
<accession>A0A5N6RT05</accession>
<evidence type="ECO:0000259" key="5">
    <source>
        <dbReference type="PROSITE" id="PS50102"/>
    </source>
</evidence>
<dbReference type="Gene3D" id="3.30.70.330">
    <property type="match status" value="1"/>
</dbReference>
<evidence type="ECO:0000256" key="2">
    <source>
        <dbReference type="ARBA" id="ARBA00023242"/>
    </source>
</evidence>
<dbReference type="OrthoDB" id="439808at2759"/>
<dbReference type="InterPro" id="IPR012677">
    <property type="entry name" value="Nucleotide-bd_a/b_plait_sf"/>
</dbReference>
<feature type="compositionally biased region" description="Basic residues" evidence="4">
    <location>
        <begin position="271"/>
        <end position="280"/>
    </location>
</feature>
<dbReference type="GO" id="GO:0000398">
    <property type="term" value="P:mRNA splicing, via spliceosome"/>
    <property type="evidence" value="ECO:0007669"/>
    <property type="project" value="TreeGrafter"/>
</dbReference>
<dbReference type="GO" id="GO:0071011">
    <property type="term" value="C:precatalytic spliceosome"/>
    <property type="evidence" value="ECO:0007669"/>
    <property type="project" value="TreeGrafter"/>
</dbReference>
<evidence type="ECO:0000313" key="7">
    <source>
        <dbReference type="Proteomes" id="UP000327013"/>
    </source>
</evidence>
<keyword evidence="2" id="KW-0539">Nucleus</keyword>
<dbReference type="InterPro" id="IPR051183">
    <property type="entry name" value="U1_U11-U12_snRNP_70-35kDa"/>
</dbReference>
<gene>
    <name evidence="6" type="ORF">FH972_020341</name>
</gene>
<dbReference type="Proteomes" id="UP000327013">
    <property type="component" value="Chromosome 8"/>
</dbReference>
<keyword evidence="3" id="KW-0694">RNA-binding</keyword>
<sequence>MSDHYENDDSALVGELDLNFSIDEEKKVQDHVDDNLARRGELNVDMNQHEKLGPPSPLSDFAYDISNSSLEKSYPMPDEFVHDDVGSTKFDYDHERIQSPLKNNHYQGEMDELHGSNFLNSSHLKAQTFSNKGTEDSAHSQESPLLAEGNRGEQMERDSDLGRPSVYKEIEGEGSDTGHLLSSPRSLWSKNEPKNGSFYHSINSPTENRKPDMLHSGMQSPKRTPRLSTSSVMESQILVSPESSPYIRQSPSGHKPLSSQQVSQDPSYSPRSHRQKHSSPKRQGLEKGLPSQDQISPARKISVSPPRLRQGSRHKDDSSRKGISASRKTSYSPSYDRRRDRSVSRSPIRQRDYKRKYHDRSQSRSPYSRAHYRSPRRRFSPRRRSPPSGDHSHHRSARRRPWSPPRNRNTGVGLPGRSLFVAGFSFLTTERDLERKFSTFGRVRDVRIVRDKRSGDSRGFGFLSLERDDDADAAIRALDETEWNGRIILVEKSKS</sequence>
<dbReference type="InterPro" id="IPR035979">
    <property type="entry name" value="RBD_domain_sf"/>
</dbReference>
<dbReference type="EMBL" id="CM017328">
    <property type="protein sequence ID" value="KAE8125548.1"/>
    <property type="molecule type" value="Genomic_DNA"/>
</dbReference>
<dbReference type="InterPro" id="IPR000504">
    <property type="entry name" value="RRM_dom"/>
</dbReference>
<feature type="compositionally biased region" description="Basic residues" evidence="4">
    <location>
        <begin position="392"/>
        <end position="401"/>
    </location>
</feature>
<keyword evidence="7" id="KW-1185">Reference proteome</keyword>
<dbReference type="AlphaFoldDB" id="A0A5N6RT05"/>
<dbReference type="SMART" id="SM00360">
    <property type="entry name" value="RRM"/>
    <property type="match status" value="1"/>
</dbReference>
<dbReference type="SUPFAM" id="SSF54928">
    <property type="entry name" value="RNA-binding domain, RBD"/>
    <property type="match status" value="1"/>
</dbReference>
<evidence type="ECO:0000313" key="6">
    <source>
        <dbReference type="EMBL" id="KAE8125548.1"/>
    </source>
</evidence>
<proteinExistence type="predicted"/>
<feature type="compositionally biased region" description="Basic and acidic residues" evidence="4">
    <location>
        <begin position="150"/>
        <end position="171"/>
    </location>
</feature>
<protein>
    <recommendedName>
        <fullName evidence="5">RRM domain-containing protein</fullName>
    </recommendedName>
</protein>
<comment type="subcellular location">
    <subcellularLocation>
        <location evidence="1">Nucleus</location>
    </subcellularLocation>
</comment>
<feature type="compositionally biased region" description="Polar residues" evidence="4">
    <location>
        <begin position="217"/>
        <end position="270"/>
    </location>
</feature>
<dbReference type="GO" id="GO:0030619">
    <property type="term" value="F:U1 snRNA binding"/>
    <property type="evidence" value="ECO:0007669"/>
    <property type="project" value="TreeGrafter"/>
</dbReference>
<feature type="compositionally biased region" description="Polar residues" evidence="4">
    <location>
        <begin position="121"/>
        <end position="132"/>
    </location>
</feature>
<feature type="region of interest" description="Disordered" evidence="4">
    <location>
        <begin position="121"/>
        <end position="414"/>
    </location>
</feature>
<dbReference type="PANTHER" id="PTHR13952:SF9">
    <property type="entry name" value="SERINE_ARGININE REPETITIVE MATRIX PROTEIN 1-LIKE"/>
    <property type="match status" value="1"/>
</dbReference>
<dbReference type="GO" id="GO:0071004">
    <property type="term" value="C:U2-type prespliceosome"/>
    <property type="evidence" value="ECO:0007669"/>
    <property type="project" value="TreeGrafter"/>
</dbReference>
<dbReference type="GO" id="GO:0003729">
    <property type="term" value="F:mRNA binding"/>
    <property type="evidence" value="ECO:0007669"/>
    <property type="project" value="TreeGrafter"/>
</dbReference>